<dbReference type="GO" id="GO:0008649">
    <property type="term" value="F:rRNA methyltransferase activity"/>
    <property type="evidence" value="ECO:0007669"/>
    <property type="project" value="TreeGrafter"/>
</dbReference>
<dbReference type="Gene3D" id="3.40.50.150">
    <property type="entry name" value="Vaccinia Virus protein VP39"/>
    <property type="match status" value="1"/>
</dbReference>
<dbReference type="InterPro" id="IPR029063">
    <property type="entry name" value="SAM-dependent_MTases_sf"/>
</dbReference>
<feature type="binding site" evidence="7">
    <location>
        <begin position="100"/>
        <end position="101"/>
    </location>
    <ligand>
        <name>S-adenosyl-L-methionine</name>
        <dbReference type="ChEBI" id="CHEBI:59789"/>
    </ligand>
</feature>
<name>A0A7J4IZA7_9ARCH</name>
<dbReference type="EC" id="2.1.1.-" evidence="7"/>
<comment type="function">
    <text evidence="7">Involved in pre-rRNA and tRNA processing. Utilizes the methyl donor S-adenosyl-L-methionine to catalyze the site-specific 2'-hydroxyl methylation of ribose moieties in rRNA and tRNA. Site specificity is provided by a guide RNA that base pairs with the substrate. Methylation occurs at a characteristic distance from the sequence involved in base pairing with the guide RNA.</text>
</comment>
<evidence type="ECO:0000256" key="6">
    <source>
        <dbReference type="ARBA" id="ARBA00022884"/>
    </source>
</evidence>
<dbReference type="PANTHER" id="PTHR10335">
    <property type="entry name" value="RRNA 2-O-METHYLTRANSFERASE FIBRILLARIN"/>
    <property type="match status" value="1"/>
</dbReference>
<dbReference type="PANTHER" id="PTHR10335:SF17">
    <property type="entry name" value="FIBRILLARIN"/>
    <property type="match status" value="1"/>
</dbReference>
<comment type="subunit">
    <text evidence="7">Interacts with nop5. Component of box C/D small ribonucleoprotein (sRNP) particles that contain rpl7ae, FlpA and nop5, plus a guide RNA.</text>
</comment>
<feature type="binding site" evidence="7">
    <location>
        <begin position="147"/>
        <end position="150"/>
    </location>
    <ligand>
        <name>S-adenosyl-L-methionine</name>
        <dbReference type="ChEBI" id="CHEBI:59789"/>
    </ligand>
</feature>
<dbReference type="GO" id="GO:0008033">
    <property type="term" value="P:tRNA processing"/>
    <property type="evidence" value="ECO:0007669"/>
    <property type="project" value="UniProtKB-UniRule"/>
</dbReference>
<dbReference type="PIRSF" id="PIRSF006540">
    <property type="entry name" value="Nop17p"/>
    <property type="match status" value="1"/>
</dbReference>
<keyword evidence="2 7" id="KW-0698">rRNA processing</keyword>
<feature type="binding site" evidence="7">
    <location>
        <begin position="125"/>
        <end position="126"/>
    </location>
    <ligand>
        <name>S-adenosyl-L-methionine</name>
        <dbReference type="ChEBI" id="CHEBI:59789"/>
    </ligand>
</feature>
<dbReference type="Proteomes" id="UP000565078">
    <property type="component" value="Unassembled WGS sequence"/>
</dbReference>
<evidence type="ECO:0000256" key="2">
    <source>
        <dbReference type="ARBA" id="ARBA00022552"/>
    </source>
</evidence>
<dbReference type="GO" id="GO:0003723">
    <property type="term" value="F:RNA binding"/>
    <property type="evidence" value="ECO:0007669"/>
    <property type="project" value="UniProtKB-UniRule"/>
</dbReference>
<dbReference type="AlphaFoldDB" id="A0A7J4IZA7"/>
<evidence type="ECO:0000313" key="8">
    <source>
        <dbReference type="EMBL" id="HIH09625.1"/>
    </source>
</evidence>
<dbReference type="Pfam" id="PF01269">
    <property type="entry name" value="Fibrillarin"/>
    <property type="match status" value="1"/>
</dbReference>
<feature type="binding site" evidence="7">
    <location>
        <begin position="81"/>
        <end position="82"/>
    </location>
    <ligand>
        <name>S-adenosyl-L-methionine</name>
        <dbReference type="ChEBI" id="CHEBI:59789"/>
    </ligand>
</feature>
<dbReference type="HAMAP" id="MF_00351">
    <property type="entry name" value="RNA_methyltransf_FlpA"/>
    <property type="match status" value="1"/>
</dbReference>
<evidence type="ECO:0000256" key="1">
    <source>
        <dbReference type="ARBA" id="ARBA00010632"/>
    </source>
</evidence>
<dbReference type="SUPFAM" id="SSF53335">
    <property type="entry name" value="S-adenosyl-L-methionine-dependent methyltransferases"/>
    <property type="match status" value="1"/>
</dbReference>
<dbReference type="GO" id="GO:1990259">
    <property type="term" value="F:histone H2AQ104 methyltransferase activity"/>
    <property type="evidence" value="ECO:0007669"/>
    <property type="project" value="TreeGrafter"/>
</dbReference>
<comment type="caution">
    <text evidence="8">The sequence shown here is derived from an EMBL/GenBank/DDBJ whole genome shotgun (WGS) entry which is preliminary data.</text>
</comment>
<dbReference type="InterPro" id="IPR000692">
    <property type="entry name" value="Fibrillarin"/>
</dbReference>
<evidence type="ECO:0000256" key="7">
    <source>
        <dbReference type="HAMAP-Rule" id="MF_00351"/>
    </source>
</evidence>
<protein>
    <recommendedName>
        <fullName evidence="7">Fibrillarin-like rRNA/tRNA 2'-O-methyltransferase</fullName>
        <ecNumber evidence="7">2.1.1.-</ecNumber>
    </recommendedName>
</protein>
<dbReference type="NCBIfam" id="NF003276">
    <property type="entry name" value="PRK04266.1-2"/>
    <property type="match status" value="1"/>
</dbReference>
<evidence type="ECO:0000256" key="4">
    <source>
        <dbReference type="ARBA" id="ARBA00022679"/>
    </source>
</evidence>
<evidence type="ECO:0000256" key="3">
    <source>
        <dbReference type="ARBA" id="ARBA00022603"/>
    </source>
</evidence>
<keyword evidence="3 7" id="KW-0489">Methyltransferase</keyword>
<sequence>MGFGISKITDGVYSVGNSIATQNLAPGKSVYGEQLFKYGGKEYRFWDPSRSKVGAAIKKGMANMAFGSGSKILYLGAAEGTTISHMSDIVGADGVIFGVDISARSMRKFIYLCEERPNIVPILADANSPMTYKEQLGGFTIDAIVQDVSQKNQAEILMRNCHAYLKAGGFAYLSLKVRSISSTDPVAVVVEEEAKKLEKEFEITEIINLEPYEKDHAMIVGKRK</sequence>
<comment type="similarity">
    <text evidence="1 7">Belongs to the methyltransferase superfamily. Fibrillarin family.</text>
</comment>
<organism evidence="8 9">
    <name type="scientific">Candidatus Iainarchaeum sp</name>
    <dbReference type="NCBI Taxonomy" id="3101447"/>
    <lineage>
        <taxon>Archaea</taxon>
        <taxon>Candidatus Iainarchaeota</taxon>
        <taxon>Candidatus Iainarchaeia</taxon>
        <taxon>Candidatus Iainarchaeales</taxon>
        <taxon>Candidatus Iainarchaeaceae</taxon>
        <taxon>Candidatus Iainarchaeum</taxon>
    </lineage>
</organism>
<gene>
    <name evidence="7" type="primary">flpA</name>
    <name evidence="8" type="ORF">HA254_03045</name>
</gene>
<dbReference type="SMART" id="SM01206">
    <property type="entry name" value="Fibrillarin"/>
    <property type="match status" value="1"/>
</dbReference>
<evidence type="ECO:0000313" key="9">
    <source>
        <dbReference type="Proteomes" id="UP000565078"/>
    </source>
</evidence>
<dbReference type="EMBL" id="DUGC01000051">
    <property type="protein sequence ID" value="HIH09625.1"/>
    <property type="molecule type" value="Genomic_DNA"/>
</dbReference>
<keyword evidence="5 7" id="KW-0819">tRNA processing</keyword>
<evidence type="ECO:0000256" key="5">
    <source>
        <dbReference type="ARBA" id="ARBA00022694"/>
    </source>
</evidence>
<keyword evidence="4 7" id="KW-0808">Transferase</keyword>
<dbReference type="GO" id="GO:0000494">
    <property type="term" value="P:box C/D sno(s)RNA 3'-end processing"/>
    <property type="evidence" value="ECO:0007669"/>
    <property type="project" value="TreeGrafter"/>
</dbReference>
<proteinExistence type="inferred from homology"/>
<reference evidence="9" key="1">
    <citation type="journal article" date="2020" name="bioRxiv">
        <title>A rank-normalized archaeal taxonomy based on genome phylogeny resolves widespread incomplete and uneven classifications.</title>
        <authorList>
            <person name="Rinke C."/>
            <person name="Chuvochina M."/>
            <person name="Mussig A.J."/>
            <person name="Chaumeil P.-A."/>
            <person name="Waite D.W."/>
            <person name="Whitman W.B."/>
            <person name="Parks D.H."/>
            <person name="Hugenholtz P."/>
        </authorList>
    </citation>
    <scope>NUCLEOTIDE SEQUENCE [LARGE SCALE GENOMIC DNA]</scope>
</reference>
<dbReference type="PRINTS" id="PR00052">
    <property type="entry name" value="FIBRILLARIN"/>
</dbReference>
<keyword evidence="6 7" id="KW-0694">RNA-binding</keyword>
<accession>A0A7J4IZA7</accession>
<dbReference type="Gene3D" id="3.30.200.20">
    <property type="entry name" value="Phosphorylase Kinase, domain 1"/>
    <property type="match status" value="1"/>
</dbReference>